<dbReference type="InterPro" id="IPR050388">
    <property type="entry name" value="ABC_Ni/Peptide_Import"/>
</dbReference>
<organism evidence="8 9">
    <name type="scientific">Glycomyces albidus</name>
    <dbReference type="NCBI Taxonomy" id="2656774"/>
    <lineage>
        <taxon>Bacteria</taxon>
        <taxon>Bacillati</taxon>
        <taxon>Actinomycetota</taxon>
        <taxon>Actinomycetes</taxon>
        <taxon>Glycomycetales</taxon>
        <taxon>Glycomycetaceae</taxon>
        <taxon>Glycomyces</taxon>
    </lineage>
</organism>
<keyword evidence="8" id="KW-0067">ATP-binding</keyword>
<dbReference type="EMBL" id="WIAO01000074">
    <property type="protein sequence ID" value="MQM28969.1"/>
    <property type="molecule type" value="Genomic_DNA"/>
</dbReference>
<evidence type="ECO:0000256" key="6">
    <source>
        <dbReference type="SAM" id="MobiDB-lite"/>
    </source>
</evidence>
<evidence type="ECO:0000259" key="7">
    <source>
        <dbReference type="Pfam" id="PF00005"/>
    </source>
</evidence>
<dbReference type="PANTHER" id="PTHR43297:SF2">
    <property type="entry name" value="DIPEPTIDE TRANSPORT ATP-BINDING PROTEIN DPPD"/>
    <property type="match status" value="1"/>
</dbReference>
<reference evidence="8 9" key="1">
    <citation type="submission" date="2019-10" db="EMBL/GenBank/DDBJ databases">
        <title>Glycomyces albidus sp. nov., a novel actinomycete isolated from rhizosphere soil of wheat (Triticum aestivum L.).</title>
        <authorList>
            <person name="Qian L."/>
        </authorList>
    </citation>
    <scope>NUCLEOTIDE SEQUENCE [LARGE SCALE GENOMIC DNA]</scope>
    <source>
        <strain evidence="8 9">NEAU-7082</strain>
    </source>
</reference>
<comment type="similarity">
    <text evidence="2">Belongs to the ABC transporter superfamily.</text>
</comment>
<feature type="compositionally biased region" description="Low complexity" evidence="6">
    <location>
        <begin position="64"/>
        <end position="80"/>
    </location>
</feature>
<feature type="domain" description="ABC transporter" evidence="7">
    <location>
        <begin position="20"/>
        <end position="59"/>
    </location>
</feature>
<evidence type="ECO:0000256" key="5">
    <source>
        <dbReference type="ARBA" id="ARBA00023136"/>
    </source>
</evidence>
<keyword evidence="5" id="KW-0472">Membrane</keyword>
<evidence type="ECO:0000256" key="2">
    <source>
        <dbReference type="ARBA" id="ARBA00005417"/>
    </source>
</evidence>
<sequence length="99" mass="9601">MALLEVEDLRVAFGASTAVDGVSFSVEEGQIVGLVGESGCGKSVTSLAVMGLLPKGRGSKRPRAAAPVQAAAEEPAPGTVKAAAAAPQAVAAGGGRSRG</sequence>
<keyword evidence="3" id="KW-0813">Transport</keyword>
<name>A0A6L5GGX7_9ACTN</name>
<evidence type="ECO:0000256" key="1">
    <source>
        <dbReference type="ARBA" id="ARBA00004370"/>
    </source>
</evidence>
<gene>
    <name evidence="8" type="ORF">GFD30_25900</name>
</gene>
<dbReference type="AlphaFoldDB" id="A0A6L5GGX7"/>
<dbReference type="GO" id="GO:0005524">
    <property type="term" value="F:ATP binding"/>
    <property type="evidence" value="ECO:0007669"/>
    <property type="project" value="UniProtKB-KW"/>
</dbReference>
<protein>
    <submittedName>
        <fullName evidence="8">ATP-binding cassette domain-containing protein</fullName>
    </submittedName>
</protein>
<dbReference type="SUPFAM" id="SSF52540">
    <property type="entry name" value="P-loop containing nucleoside triphosphate hydrolases"/>
    <property type="match status" value="1"/>
</dbReference>
<keyword evidence="8" id="KW-0547">Nucleotide-binding</keyword>
<proteinExistence type="inferred from homology"/>
<comment type="subcellular location">
    <subcellularLocation>
        <location evidence="1">Membrane</location>
    </subcellularLocation>
</comment>
<dbReference type="InterPro" id="IPR003439">
    <property type="entry name" value="ABC_transporter-like_ATP-bd"/>
</dbReference>
<evidence type="ECO:0000256" key="4">
    <source>
        <dbReference type="ARBA" id="ARBA00022475"/>
    </source>
</evidence>
<dbReference type="Pfam" id="PF00005">
    <property type="entry name" value="ABC_tran"/>
    <property type="match status" value="1"/>
</dbReference>
<dbReference type="GO" id="GO:0016020">
    <property type="term" value="C:membrane"/>
    <property type="evidence" value="ECO:0007669"/>
    <property type="project" value="UniProtKB-SubCell"/>
</dbReference>
<dbReference type="GO" id="GO:0016887">
    <property type="term" value="F:ATP hydrolysis activity"/>
    <property type="evidence" value="ECO:0007669"/>
    <property type="project" value="InterPro"/>
</dbReference>
<evidence type="ECO:0000256" key="3">
    <source>
        <dbReference type="ARBA" id="ARBA00022448"/>
    </source>
</evidence>
<keyword evidence="4" id="KW-1003">Cell membrane</keyword>
<keyword evidence="9" id="KW-1185">Reference proteome</keyword>
<dbReference type="PANTHER" id="PTHR43297">
    <property type="entry name" value="OLIGOPEPTIDE TRANSPORT ATP-BINDING PROTEIN APPD"/>
    <property type="match status" value="1"/>
</dbReference>
<feature type="non-terminal residue" evidence="8">
    <location>
        <position position="99"/>
    </location>
</feature>
<dbReference type="Proteomes" id="UP000477750">
    <property type="component" value="Unassembled WGS sequence"/>
</dbReference>
<comment type="caution">
    <text evidence="8">The sequence shown here is derived from an EMBL/GenBank/DDBJ whole genome shotgun (WGS) entry which is preliminary data.</text>
</comment>
<evidence type="ECO:0000313" key="8">
    <source>
        <dbReference type="EMBL" id="MQM28969.1"/>
    </source>
</evidence>
<dbReference type="RefSeq" id="WP_322633628.1">
    <property type="nucleotide sequence ID" value="NZ_WIAO01000074.1"/>
</dbReference>
<dbReference type="Gene3D" id="3.40.50.300">
    <property type="entry name" value="P-loop containing nucleotide triphosphate hydrolases"/>
    <property type="match status" value="1"/>
</dbReference>
<feature type="region of interest" description="Disordered" evidence="6">
    <location>
        <begin position="56"/>
        <end position="80"/>
    </location>
</feature>
<accession>A0A6L5GGX7</accession>
<dbReference type="InterPro" id="IPR027417">
    <property type="entry name" value="P-loop_NTPase"/>
</dbReference>
<evidence type="ECO:0000313" key="9">
    <source>
        <dbReference type="Proteomes" id="UP000477750"/>
    </source>
</evidence>